<protein>
    <submittedName>
        <fullName evidence="2">Amidohydrolase family protein</fullName>
    </submittedName>
</protein>
<name>A0ABS3KPV6_9PROT</name>
<evidence type="ECO:0000313" key="2">
    <source>
        <dbReference type="EMBL" id="MBO1079467.1"/>
    </source>
</evidence>
<dbReference type="InterPro" id="IPR032466">
    <property type="entry name" value="Metal_Hydrolase"/>
</dbReference>
<proteinExistence type="predicted"/>
<dbReference type="Proteomes" id="UP001518989">
    <property type="component" value="Unassembled WGS sequence"/>
</dbReference>
<dbReference type="RefSeq" id="WP_207417047.1">
    <property type="nucleotide sequence ID" value="NZ_CP061177.1"/>
</dbReference>
<organism evidence="2 3">
    <name type="scientific">Roseomonas haemaphysalidis</name>
    <dbReference type="NCBI Taxonomy" id="2768162"/>
    <lineage>
        <taxon>Bacteria</taxon>
        <taxon>Pseudomonadati</taxon>
        <taxon>Pseudomonadota</taxon>
        <taxon>Alphaproteobacteria</taxon>
        <taxon>Acetobacterales</taxon>
        <taxon>Roseomonadaceae</taxon>
        <taxon>Roseomonas</taxon>
    </lineage>
</organism>
<dbReference type="Gene3D" id="3.20.20.140">
    <property type="entry name" value="Metal-dependent hydrolases"/>
    <property type="match status" value="1"/>
</dbReference>
<sequence length="281" mass="30821">MSDLPSPRLQAPEGAWDSHIHILDPRFPPIADAVYQPPVATVQDYRAVQQRLGLRKALVIQSSTHGTNHDCLLDAIAQLGHGTRGVGMVAADVAPAELRRLTDGGVRGARCLMTPGGVLSWDDVPRLAARIQAFGWHTNIQMRGNTFPERFEAIAALPGRVVIDHMGLFSRPIEPDHPEVGFLLRLLDSGKVWVKLSAPYGGGIMGPPPFTAAWPLARALVRHAPERLVWGSDWPNTFMTEVYKLPPGDPALLLDLLLEWADDDATRRRILVDNPEALFGT</sequence>
<dbReference type="InterPro" id="IPR006680">
    <property type="entry name" value="Amidohydro-rel"/>
</dbReference>
<dbReference type="PANTHER" id="PTHR35563:SF2">
    <property type="entry name" value="BARREL METAL-DEPENDENT HYDROLASE, PUTATIVE (AFU_ORTHOLOGUE AFUA_1G16240)-RELATED"/>
    <property type="match status" value="1"/>
</dbReference>
<feature type="domain" description="Amidohydrolase-related" evidence="1">
    <location>
        <begin position="17"/>
        <end position="280"/>
    </location>
</feature>
<gene>
    <name evidence="2" type="ORF">IAI61_10515</name>
</gene>
<keyword evidence="3" id="KW-1185">Reference proteome</keyword>
<comment type="caution">
    <text evidence="2">The sequence shown here is derived from an EMBL/GenBank/DDBJ whole genome shotgun (WGS) entry which is preliminary data.</text>
</comment>
<dbReference type="InterPro" id="IPR052358">
    <property type="entry name" value="Aro_Compnd_Degr_Hydrolases"/>
</dbReference>
<evidence type="ECO:0000313" key="3">
    <source>
        <dbReference type="Proteomes" id="UP001518989"/>
    </source>
</evidence>
<dbReference type="SUPFAM" id="SSF51556">
    <property type="entry name" value="Metallo-dependent hydrolases"/>
    <property type="match status" value="1"/>
</dbReference>
<dbReference type="Pfam" id="PF04909">
    <property type="entry name" value="Amidohydro_2"/>
    <property type="match status" value="1"/>
</dbReference>
<evidence type="ECO:0000259" key="1">
    <source>
        <dbReference type="Pfam" id="PF04909"/>
    </source>
</evidence>
<dbReference type="EMBL" id="JACTNG010000004">
    <property type="protein sequence ID" value="MBO1079467.1"/>
    <property type="molecule type" value="Genomic_DNA"/>
</dbReference>
<accession>A0ABS3KPV6</accession>
<reference evidence="2 3" key="1">
    <citation type="submission" date="2020-09" db="EMBL/GenBank/DDBJ databases">
        <title>Roseomonas.</title>
        <authorList>
            <person name="Zhu W."/>
        </authorList>
    </citation>
    <scope>NUCLEOTIDE SEQUENCE [LARGE SCALE GENOMIC DNA]</scope>
    <source>
        <strain evidence="2 3">573</strain>
    </source>
</reference>
<dbReference type="PANTHER" id="PTHR35563">
    <property type="entry name" value="BARREL METAL-DEPENDENT HYDROLASE, PUTATIVE (AFU_ORTHOLOGUE AFUA_1G16240)-RELATED"/>
    <property type="match status" value="1"/>
</dbReference>